<dbReference type="InterPro" id="IPR013325">
    <property type="entry name" value="RNA_pol_sigma_r2"/>
</dbReference>
<name>A0A388T9X5_TERA1</name>
<comment type="caution">
    <text evidence="8">The sequence shown here is derived from an EMBL/GenBank/DDBJ whole genome shotgun (WGS) entry which is preliminary data.</text>
</comment>
<comment type="similarity">
    <text evidence="1">Belongs to the sigma-70 factor family. ECF subfamily.</text>
</comment>
<dbReference type="SUPFAM" id="SSF88946">
    <property type="entry name" value="Sigma2 domain of RNA polymerase sigma factors"/>
    <property type="match status" value="1"/>
</dbReference>
<evidence type="ECO:0000256" key="1">
    <source>
        <dbReference type="ARBA" id="ARBA00010641"/>
    </source>
</evidence>
<evidence type="ECO:0000256" key="3">
    <source>
        <dbReference type="ARBA" id="ARBA00023082"/>
    </source>
</evidence>
<evidence type="ECO:0000313" key="8">
    <source>
        <dbReference type="EMBL" id="GBR73445.1"/>
    </source>
</evidence>
<dbReference type="EMBL" id="BGZN01000011">
    <property type="protein sequence ID" value="GBR73445.1"/>
    <property type="molecule type" value="Genomic_DNA"/>
</dbReference>
<gene>
    <name evidence="8" type="primary">rpoE</name>
    <name evidence="8" type="ORF">NO1_0828</name>
</gene>
<dbReference type="GO" id="GO:0016987">
    <property type="term" value="F:sigma factor activity"/>
    <property type="evidence" value="ECO:0007669"/>
    <property type="project" value="UniProtKB-KW"/>
</dbReference>
<dbReference type="InterPro" id="IPR013324">
    <property type="entry name" value="RNA_pol_sigma_r3/r4-like"/>
</dbReference>
<keyword evidence="3" id="KW-0731">Sigma factor</keyword>
<dbReference type="Pfam" id="PF04542">
    <property type="entry name" value="Sigma70_r2"/>
    <property type="match status" value="1"/>
</dbReference>
<reference evidence="8 9" key="1">
    <citation type="journal article" date="2019" name="ISME J.">
        <title>Genome analyses of uncultured TG2/ZB3 bacteria in 'Margulisbacteria' specifically attached to ectosymbiotic spirochetes of protists in the termite gut.</title>
        <authorList>
            <person name="Utami Y.D."/>
            <person name="Kuwahara H."/>
            <person name="Igai K."/>
            <person name="Murakami T."/>
            <person name="Sugaya K."/>
            <person name="Morikawa T."/>
            <person name="Nagura Y."/>
            <person name="Yuki M."/>
            <person name="Deevong P."/>
            <person name="Inoue T."/>
            <person name="Kihara K."/>
            <person name="Lo N."/>
            <person name="Yamada A."/>
            <person name="Ohkuma M."/>
            <person name="Hongoh Y."/>
        </authorList>
    </citation>
    <scope>NUCLEOTIDE SEQUENCE [LARGE SCALE GENOMIC DNA]</scope>
    <source>
        <strain evidence="8">NkOx7-01</strain>
    </source>
</reference>
<evidence type="ECO:0000259" key="7">
    <source>
        <dbReference type="Pfam" id="PF08281"/>
    </source>
</evidence>
<dbReference type="InterPro" id="IPR039425">
    <property type="entry name" value="RNA_pol_sigma-70-like"/>
</dbReference>
<feature type="domain" description="RNA polymerase sigma factor 70 region 4 type 2" evidence="7">
    <location>
        <begin position="119"/>
        <end position="170"/>
    </location>
</feature>
<keyword evidence="5" id="KW-0804">Transcription</keyword>
<dbReference type="PANTHER" id="PTHR43133">
    <property type="entry name" value="RNA POLYMERASE ECF-TYPE SIGMA FACTO"/>
    <property type="match status" value="1"/>
</dbReference>
<dbReference type="InterPro" id="IPR007627">
    <property type="entry name" value="RNA_pol_sigma70_r2"/>
</dbReference>
<evidence type="ECO:0000256" key="4">
    <source>
        <dbReference type="ARBA" id="ARBA00023125"/>
    </source>
</evidence>
<keyword evidence="9" id="KW-1185">Reference proteome</keyword>
<sequence>MPKADNYAAGFRAGDAAAFKELYEDTSALLYRVVFRLTGSREDAEDILHDVYIKAYQARRSYQPQLSGLQTWLYRIAVNHALNFLKRKKWLGGNLANLFRRGETEDVAESYADAAEGETLQKLLQEVPENYRVCVVLRDIEDRPYDEIAKILNVELGTVKSRLNRGRQMLKDLYENERSSL</sequence>
<dbReference type="CDD" id="cd06171">
    <property type="entry name" value="Sigma70_r4"/>
    <property type="match status" value="1"/>
</dbReference>
<dbReference type="InterPro" id="IPR013249">
    <property type="entry name" value="RNA_pol_sigma70_r4_t2"/>
</dbReference>
<dbReference type="Pfam" id="PF08281">
    <property type="entry name" value="Sigma70_r4_2"/>
    <property type="match status" value="1"/>
</dbReference>
<dbReference type="GO" id="GO:0006352">
    <property type="term" value="P:DNA-templated transcription initiation"/>
    <property type="evidence" value="ECO:0007669"/>
    <property type="project" value="InterPro"/>
</dbReference>
<keyword evidence="4" id="KW-0238">DNA-binding</keyword>
<organism evidence="8 9">
    <name type="scientific">Termititenax aidoneus</name>
    <dbReference type="NCBI Taxonomy" id="2218524"/>
    <lineage>
        <taxon>Bacteria</taxon>
        <taxon>Bacillati</taxon>
        <taxon>Candidatus Margulisiibacteriota</taxon>
        <taxon>Candidatus Termititenacia</taxon>
        <taxon>Candidatus Termititenacales</taxon>
        <taxon>Candidatus Termititenacaceae</taxon>
        <taxon>Candidatus Termititenax</taxon>
    </lineage>
</organism>
<evidence type="ECO:0000256" key="5">
    <source>
        <dbReference type="ARBA" id="ARBA00023163"/>
    </source>
</evidence>
<accession>A0A388T9X5</accession>
<dbReference type="Proteomes" id="UP000269352">
    <property type="component" value="Unassembled WGS sequence"/>
</dbReference>
<dbReference type="GO" id="GO:0003677">
    <property type="term" value="F:DNA binding"/>
    <property type="evidence" value="ECO:0007669"/>
    <property type="project" value="UniProtKB-KW"/>
</dbReference>
<dbReference type="Gene3D" id="1.10.10.10">
    <property type="entry name" value="Winged helix-like DNA-binding domain superfamily/Winged helix DNA-binding domain"/>
    <property type="match status" value="1"/>
</dbReference>
<dbReference type="Gene3D" id="1.10.1740.10">
    <property type="match status" value="1"/>
</dbReference>
<dbReference type="NCBIfam" id="TIGR02937">
    <property type="entry name" value="sigma70-ECF"/>
    <property type="match status" value="1"/>
</dbReference>
<dbReference type="PANTHER" id="PTHR43133:SF8">
    <property type="entry name" value="RNA POLYMERASE SIGMA FACTOR HI_1459-RELATED"/>
    <property type="match status" value="1"/>
</dbReference>
<evidence type="ECO:0000313" key="9">
    <source>
        <dbReference type="Proteomes" id="UP000269352"/>
    </source>
</evidence>
<dbReference type="AlphaFoldDB" id="A0A388T9X5"/>
<evidence type="ECO:0000256" key="2">
    <source>
        <dbReference type="ARBA" id="ARBA00023015"/>
    </source>
</evidence>
<dbReference type="InterPro" id="IPR036388">
    <property type="entry name" value="WH-like_DNA-bd_sf"/>
</dbReference>
<proteinExistence type="inferred from homology"/>
<dbReference type="InterPro" id="IPR014284">
    <property type="entry name" value="RNA_pol_sigma-70_dom"/>
</dbReference>
<protein>
    <submittedName>
        <fullName evidence="8">RNA polymerase sigma-24 subunit</fullName>
    </submittedName>
</protein>
<dbReference type="SUPFAM" id="SSF88659">
    <property type="entry name" value="Sigma3 and sigma4 domains of RNA polymerase sigma factors"/>
    <property type="match status" value="1"/>
</dbReference>
<evidence type="ECO:0000259" key="6">
    <source>
        <dbReference type="Pfam" id="PF04542"/>
    </source>
</evidence>
<feature type="domain" description="RNA polymerase sigma-70 region 2" evidence="6">
    <location>
        <begin position="22"/>
        <end position="90"/>
    </location>
</feature>
<keyword evidence="2" id="KW-0805">Transcription regulation</keyword>